<reference evidence="2 3" key="1">
    <citation type="submission" date="2016-06" db="EMBL/GenBank/DDBJ databases">
        <title>Evolution of pathogenesis and genome organization in the Tremellales.</title>
        <authorList>
            <person name="Cuomo C."/>
            <person name="Litvintseva A."/>
            <person name="Heitman J."/>
            <person name="Chen Y."/>
            <person name="Sun S."/>
            <person name="Springer D."/>
            <person name="Dromer F."/>
            <person name="Young S."/>
            <person name="Zeng Q."/>
            <person name="Chapman S."/>
            <person name="Gujja S."/>
            <person name="Saif S."/>
            <person name="Birren B."/>
        </authorList>
    </citation>
    <scope>NUCLEOTIDE SEQUENCE [LARGE SCALE GENOMIC DNA]</scope>
    <source>
        <strain evidence="2 3">CBS 7118</strain>
    </source>
</reference>
<dbReference type="PROSITE" id="PS50096">
    <property type="entry name" value="IQ"/>
    <property type="match status" value="1"/>
</dbReference>
<dbReference type="AlphaFoldDB" id="A0A1E3HHN6"/>
<feature type="region of interest" description="Disordered" evidence="1">
    <location>
        <begin position="386"/>
        <end position="432"/>
    </location>
</feature>
<name>A0A1E3HHN6_9TREE</name>
<protein>
    <submittedName>
        <fullName evidence="2">Uncharacterized protein</fullName>
    </submittedName>
</protein>
<organism evidence="2 3">
    <name type="scientific">Cryptococcus wingfieldii CBS 7118</name>
    <dbReference type="NCBI Taxonomy" id="1295528"/>
    <lineage>
        <taxon>Eukaryota</taxon>
        <taxon>Fungi</taxon>
        <taxon>Dikarya</taxon>
        <taxon>Basidiomycota</taxon>
        <taxon>Agaricomycotina</taxon>
        <taxon>Tremellomycetes</taxon>
        <taxon>Tremellales</taxon>
        <taxon>Cryptococcaceae</taxon>
        <taxon>Cryptococcus</taxon>
    </lineage>
</organism>
<dbReference type="OrthoDB" id="2575001at2759"/>
<dbReference type="GeneID" id="30197366"/>
<evidence type="ECO:0000256" key="1">
    <source>
        <dbReference type="SAM" id="MobiDB-lite"/>
    </source>
</evidence>
<accession>A0A1E3HHN6</accession>
<sequence length="699" mass="77895">MRIPYSPLRNAPFRAASVPRMTRRAISSTLPPPASEPLSIPLDKAARAIPSLSSTLTFTAHPRPIRHTTPSSEKTSLSKLLALCSSKDASQGSFKKADEAWVLYNELSIVYRRSLPNEQLHLIARNVLPRESVIKTFAKAPDTREGGVLRAYRRRMEKVAISLEQRVRVLASDILIRRQSPGAAPDPRLYKFLTSNLSKLAFIGEKSGCRAILQELKLRALSPSPLPPKYWNMAYNLALQSINKWLAIHCYRLSAQGEIQEAIGNLKTLIEEMKERGVESDEATGLILLNSARYIVEARKDETIVDGFETLSALVLEGGFGIRKTPLGWVGLRQNLPVQVKLAIIEHVGRSGEIWDLVGVYEALYPSREREVVRKAEEARVLVDVEEEEEGPTLSQMVAKEKEEQSHRDWLGRPLEEPFPSPSSSPSSSQIPIRRPFDAYLPPIPTPSSIVPTSTNLSISSLSPIAQPIQSDIPYSYIFKTMLHYPWVHREAPGARDVALLMLRVALREAHVQQALWLSSLSESDTPSSFSAPPALRADFRWFQAAWKVGRDTVNGKNDRIGFWGVLNGMIDEAESRLKEELEIMRTVVERAAEKENGSESEGESTLASAETTAYLGEIDQTLQELTAVRGEILHHTGVVVQKRNRAHLARRERTRTLEEQRIKEEARWPLEGGQQEDSGRISKVVFSAESGGGVAGLA</sequence>
<feature type="compositionally biased region" description="Basic and acidic residues" evidence="1">
    <location>
        <begin position="399"/>
        <end position="416"/>
    </location>
</feature>
<dbReference type="RefSeq" id="XP_019027895.1">
    <property type="nucleotide sequence ID" value="XM_019180126.1"/>
</dbReference>
<evidence type="ECO:0000313" key="3">
    <source>
        <dbReference type="Proteomes" id="UP000094819"/>
    </source>
</evidence>
<keyword evidence="3" id="KW-1185">Reference proteome</keyword>
<dbReference type="Proteomes" id="UP000094819">
    <property type="component" value="Unassembled WGS sequence"/>
</dbReference>
<evidence type="ECO:0000313" key="2">
    <source>
        <dbReference type="EMBL" id="ODN75625.1"/>
    </source>
</evidence>
<proteinExistence type="predicted"/>
<gene>
    <name evidence="2" type="ORF">L198_08155</name>
</gene>
<comment type="caution">
    <text evidence="2">The sequence shown here is derived from an EMBL/GenBank/DDBJ whole genome shotgun (WGS) entry which is preliminary data.</text>
</comment>
<dbReference type="EMBL" id="AWGH01000055">
    <property type="protein sequence ID" value="ODN75625.1"/>
    <property type="molecule type" value="Genomic_DNA"/>
</dbReference>